<reference evidence="2" key="1">
    <citation type="submission" date="2020-11" db="EMBL/GenBank/DDBJ databases">
        <authorList>
            <person name="Whitehead M."/>
        </authorList>
    </citation>
    <scope>NUCLEOTIDE SEQUENCE</scope>
    <source>
        <strain evidence="2">EGII</strain>
    </source>
</reference>
<gene>
    <name evidence="2" type="ORF">CCAP1982_LOCUS11023</name>
</gene>
<evidence type="ECO:0000313" key="3">
    <source>
        <dbReference type="Proteomes" id="UP000606786"/>
    </source>
</evidence>
<evidence type="ECO:0000313" key="2">
    <source>
        <dbReference type="EMBL" id="CAD7002534.1"/>
    </source>
</evidence>
<keyword evidence="3" id="KW-1185">Reference proteome</keyword>
<protein>
    <submittedName>
        <fullName evidence="2">(Mediterranean fruit fly) hypothetical protein</fullName>
    </submittedName>
</protein>
<sequence>MAFRRISTICFSMSVVVLLLKLLQPVTSASSPSLQGAGGACVIRSVSPMFWHNGKTEINCRIQAILNSTCPLMEAYTCSLSDYGGEWDWMIHCVRLDLSPTQNSYKDIYDLFEGG</sequence>
<keyword evidence="1" id="KW-0732">Signal</keyword>
<feature type="chain" id="PRO_5032795748" evidence="1">
    <location>
        <begin position="29"/>
        <end position="115"/>
    </location>
</feature>
<name>A0A811UV26_CERCA</name>
<dbReference type="AlphaFoldDB" id="A0A811UV26"/>
<dbReference type="Proteomes" id="UP000606786">
    <property type="component" value="Unassembled WGS sequence"/>
</dbReference>
<organism evidence="2 3">
    <name type="scientific">Ceratitis capitata</name>
    <name type="common">Mediterranean fruit fly</name>
    <name type="synonym">Tephritis capitata</name>
    <dbReference type="NCBI Taxonomy" id="7213"/>
    <lineage>
        <taxon>Eukaryota</taxon>
        <taxon>Metazoa</taxon>
        <taxon>Ecdysozoa</taxon>
        <taxon>Arthropoda</taxon>
        <taxon>Hexapoda</taxon>
        <taxon>Insecta</taxon>
        <taxon>Pterygota</taxon>
        <taxon>Neoptera</taxon>
        <taxon>Endopterygota</taxon>
        <taxon>Diptera</taxon>
        <taxon>Brachycera</taxon>
        <taxon>Muscomorpha</taxon>
        <taxon>Tephritoidea</taxon>
        <taxon>Tephritidae</taxon>
        <taxon>Ceratitis</taxon>
        <taxon>Ceratitis</taxon>
    </lineage>
</organism>
<comment type="caution">
    <text evidence="2">The sequence shown here is derived from an EMBL/GenBank/DDBJ whole genome shotgun (WGS) entry which is preliminary data.</text>
</comment>
<accession>A0A811UV26</accession>
<evidence type="ECO:0000256" key="1">
    <source>
        <dbReference type="SAM" id="SignalP"/>
    </source>
</evidence>
<dbReference type="EMBL" id="CAJHJT010000034">
    <property type="protein sequence ID" value="CAD7002534.1"/>
    <property type="molecule type" value="Genomic_DNA"/>
</dbReference>
<feature type="signal peptide" evidence="1">
    <location>
        <begin position="1"/>
        <end position="28"/>
    </location>
</feature>
<proteinExistence type="predicted"/>